<dbReference type="Gene3D" id="1.25.40.10">
    <property type="entry name" value="Tetratricopeptide repeat domain"/>
    <property type="match status" value="1"/>
</dbReference>
<evidence type="ECO:0000256" key="2">
    <source>
        <dbReference type="SAM" id="Phobius"/>
    </source>
</evidence>
<evidence type="ECO:0000313" key="3">
    <source>
        <dbReference type="EMBL" id="MBP1466775.1"/>
    </source>
</evidence>
<dbReference type="RefSeq" id="WP_135478847.1">
    <property type="nucleotide sequence ID" value="NZ_SIJK02000023.1"/>
</dbReference>
<gene>
    <name evidence="3" type="ORF">EYB53_013755</name>
</gene>
<dbReference type="InterPro" id="IPR011990">
    <property type="entry name" value="TPR-like_helical_dom_sf"/>
</dbReference>
<accession>A0ABS4DBG1</accession>
<dbReference type="EMBL" id="SIJK02000023">
    <property type="protein sequence ID" value="MBP1466775.1"/>
    <property type="molecule type" value="Genomic_DNA"/>
</dbReference>
<organism evidence="3 4">
    <name type="scientific">Candidatus Chloroploca mongolica</name>
    <dbReference type="NCBI Taxonomy" id="2528176"/>
    <lineage>
        <taxon>Bacteria</taxon>
        <taxon>Bacillati</taxon>
        <taxon>Chloroflexota</taxon>
        <taxon>Chloroflexia</taxon>
        <taxon>Chloroflexales</taxon>
        <taxon>Chloroflexineae</taxon>
        <taxon>Oscillochloridaceae</taxon>
        <taxon>Candidatus Chloroploca</taxon>
    </lineage>
</organism>
<dbReference type="SUPFAM" id="SSF48452">
    <property type="entry name" value="TPR-like"/>
    <property type="match status" value="1"/>
</dbReference>
<reference evidence="3 4" key="1">
    <citation type="submission" date="2021-03" db="EMBL/GenBank/DDBJ databases">
        <authorList>
            <person name="Grouzdev D.S."/>
        </authorList>
    </citation>
    <scope>NUCLEOTIDE SEQUENCE [LARGE SCALE GENOMIC DNA]</scope>
    <source>
        <strain evidence="3 4">M50-1</strain>
    </source>
</reference>
<keyword evidence="1" id="KW-0802">TPR repeat</keyword>
<keyword evidence="2" id="KW-0472">Membrane</keyword>
<feature type="transmembrane region" description="Helical" evidence="2">
    <location>
        <begin position="272"/>
        <end position="293"/>
    </location>
</feature>
<comment type="caution">
    <text evidence="3">The sequence shown here is derived from an EMBL/GenBank/DDBJ whole genome shotgun (WGS) entry which is preliminary data.</text>
</comment>
<evidence type="ECO:0000313" key="4">
    <source>
        <dbReference type="Proteomes" id="UP001193081"/>
    </source>
</evidence>
<dbReference type="Proteomes" id="UP001193081">
    <property type="component" value="Unassembled WGS sequence"/>
</dbReference>
<evidence type="ECO:0008006" key="5">
    <source>
        <dbReference type="Google" id="ProtNLM"/>
    </source>
</evidence>
<proteinExistence type="predicted"/>
<keyword evidence="2" id="KW-1133">Transmembrane helix</keyword>
<keyword evidence="4" id="KW-1185">Reference proteome</keyword>
<name>A0ABS4DBG1_9CHLR</name>
<keyword evidence="2" id="KW-0812">Transmembrane</keyword>
<feature type="repeat" description="TPR" evidence="1">
    <location>
        <begin position="10"/>
        <end position="43"/>
    </location>
</feature>
<dbReference type="SUPFAM" id="SSF57845">
    <property type="entry name" value="B-box zinc-binding domain"/>
    <property type="match status" value="1"/>
</dbReference>
<dbReference type="InterPro" id="IPR019734">
    <property type="entry name" value="TPR_rpt"/>
</dbReference>
<feature type="transmembrane region" description="Helical" evidence="2">
    <location>
        <begin position="216"/>
        <end position="236"/>
    </location>
</feature>
<feature type="transmembrane region" description="Helical" evidence="2">
    <location>
        <begin position="189"/>
        <end position="210"/>
    </location>
</feature>
<feature type="transmembrane region" description="Helical" evidence="2">
    <location>
        <begin position="248"/>
        <end position="266"/>
    </location>
</feature>
<dbReference type="PROSITE" id="PS50005">
    <property type="entry name" value="TPR"/>
    <property type="match status" value="1"/>
</dbReference>
<protein>
    <recommendedName>
        <fullName evidence="5">Tetratricopeptide repeat protein</fullName>
    </recommendedName>
</protein>
<sequence length="296" mass="32229">MAETIITSEIETLVSEGNTALIAGDAYTARQRFRRVLELDPERVEAWIGLAGSVRPYREKREHLRRALEIDPSHATARSILEQVEARLAAGQVLAPGGVQVRESEPTLLSIARTEEAAAFETTLAESEASSDEVETLFCYNHSDRETGLRCTNCNQPICSECATPAIVGQLCPTCLKIRRPVNYQVSEVNLLVAGATALIYSLAISFVAVQLLGMVGFFGFLLAFFLGPLAGNLLVRLSDRFTKGKRGRLMQIALGICYTLGALPWLGLTLIFGVLPLGLIIFTVMAVTTVVAQMR</sequence>
<evidence type="ECO:0000256" key="1">
    <source>
        <dbReference type="PROSITE-ProRule" id="PRU00339"/>
    </source>
</evidence>